<dbReference type="SUPFAM" id="SSF51735">
    <property type="entry name" value="NAD(P)-binding Rossmann-fold domains"/>
    <property type="match status" value="1"/>
</dbReference>
<keyword evidence="2" id="KW-0560">Oxidoreductase</keyword>
<dbReference type="InterPro" id="IPR002347">
    <property type="entry name" value="SDR_fam"/>
</dbReference>
<dbReference type="PRINTS" id="PR00081">
    <property type="entry name" value="GDHRDH"/>
</dbReference>
<dbReference type="InterPro" id="IPR036291">
    <property type="entry name" value="NAD(P)-bd_dom_sf"/>
</dbReference>
<dbReference type="GO" id="GO:0016491">
    <property type="term" value="F:oxidoreductase activity"/>
    <property type="evidence" value="ECO:0007669"/>
    <property type="project" value="UniProtKB-KW"/>
</dbReference>
<sequence>MRQQHYTRMSTVLILGAGSDIAVAIARKYAQEKYNIQLAARKTEPLVPLQQDLQIRYGITASVFAFDALDTASHEAFYAALPEKPAITICVFGYLGVQEKAQSNWAEASRIIATNYTGAVSILNIVANDYAARKAGTIVGISSVAGERGRQSNYIYGSAKAGFTAYLQGLRNRGFHSGVQVLSVQPGFVYTRMTENLPLPPLLTAQPEQVANAIFKAVKAGKNVIYVKWFWRYIMLLIKNVPEGIFKKLKM</sequence>
<dbReference type="EMBL" id="FMAR01000014">
    <property type="protein sequence ID" value="SCC54737.1"/>
    <property type="molecule type" value="Genomic_DNA"/>
</dbReference>
<evidence type="ECO:0000256" key="2">
    <source>
        <dbReference type="ARBA" id="ARBA00023002"/>
    </source>
</evidence>
<evidence type="ECO:0000256" key="1">
    <source>
        <dbReference type="ARBA" id="ARBA00006484"/>
    </source>
</evidence>
<gene>
    <name evidence="3" type="ORF">GA0116948_11416</name>
</gene>
<organism evidence="3 4">
    <name type="scientific">Chitinophaga costaii</name>
    <dbReference type="NCBI Taxonomy" id="1335309"/>
    <lineage>
        <taxon>Bacteria</taxon>
        <taxon>Pseudomonadati</taxon>
        <taxon>Bacteroidota</taxon>
        <taxon>Chitinophagia</taxon>
        <taxon>Chitinophagales</taxon>
        <taxon>Chitinophagaceae</taxon>
        <taxon>Chitinophaga</taxon>
    </lineage>
</organism>
<dbReference type="PANTHER" id="PTHR44196:SF1">
    <property type="entry name" value="DEHYDROGENASE_REDUCTASE SDR FAMILY MEMBER 7B"/>
    <property type="match status" value="1"/>
</dbReference>
<dbReference type="STRING" id="1335309.GA0116948_11416"/>
<dbReference type="AlphaFoldDB" id="A0A1C4FFC1"/>
<reference evidence="3 4" key="1">
    <citation type="submission" date="2016-08" db="EMBL/GenBank/DDBJ databases">
        <authorList>
            <person name="Seilhamer J.J."/>
        </authorList>
    </citation>
    <scope>NUCLEOTIDE SEQUENCE [LARGE SCALE GENOMIC DNA]</scope>
    <source>
        <strain evidence="3 4">A37T2</strain>
    </source>
</reference>
<proteinExistence type="inferred from homology"/>
<evidence type="ECO:0000313" key="4">
    <source>
        <dbReference type="Proteomes" id="UP000242818"/>
    </source>
</evidence>
<evidence type="ECO:0000313" key="3">
    <source>
        <dbReference type="EMBL" id="SCC54737.1"/>
    </source>
</evidence>
<dbReference type="NCBIfam" id="NF005489">
    <property type="entry name" value="PRK07102.1"/>
    <property type="match status" value="1"/>
</dbReference>
<comment type="similarity">
    <text evidence="1">Belongs to the short-chain dehydrogenases/reductases (SDR) family.</text>
</comment>
<dbReference type="PANTHER" id="PTHR44196">
    <property type="entry name" value="DEHYDROGENASE/REDUCTASE SDR FAMILY MEMBER 7B"/>
    <property type="match status" value="1"/>
</dbReference>
<accession>A0A1C4FFC1</accession>
<keyword evidence="4" id="KW-1185">Reference proteome</keyword>
<dbReference type="Gene3D" id="3.40.50.720">
    <property type="entry name" value="NAD(P)-binding Rossmann-like Domain"/>
    <property type="match status" value="1"/>
</dbReference>
<dbReference type="GO" id="GO:0016020">
    <property type="term" value="C:membrane"/>
    <property type="evidence" value="ECO:0007669"/>
    <property type="project" value="TreeGrafter"/>
</dbReference>
<name>A0A1C4FFC1_9BACT</name>
<dbReference type="Pfam" id="PF00106">
    <property type="entry name" value="adh_short"/>
    <property type="match status" value="1"/>
</dbReference>
<protein>
    <submittedName>
        <fullName evidence="3">Short-chain dehydrogenase</fullName>
    </submittedName>
</protein>
<dbReference type="Proteomes" id="UP000242818">
    <property type="component" value="Unassembled WGS sequence"/>
</dbReference>